<dbReference type="InterPro" id="IPR051663">
    <property type="entry name" value="CLec_Tetranectin-domain"/>
</dbReference>
<dbReference type="GO" id="GO:0030246">
    <property type="term" value="F:carbohydrate binding"/>
    <property type="evidence" value="ECO:0007669"/>
    <property type="project" value="UniProtKB-KW"/>
</dbReference>
<organism evidence="4 5">
    <name type="scientific">Branchiostoma floridae</name>
    <name type="common">Florida lancelet</name>
    <name type="synonym">Amphioxus</name>
    <dbReference type="NCBI Taxonomy" id="7739"/>
    <lineage>
        <taxon>Eukaryota</taxon>
        <taxon>Metazoa</taxon>
        <taxon>Chordata</taxon>
        <taxon>Cephalochordata</taxon>
        <taxon>Leptocardii</taxon>
        <taxon>Amphioxiformes</taxon>
        <taxon>Branchiostomatidae</taxon>
        <taxon>Branchiostoma</taxon>
    </lineage>
</organism>
<dbReference type="OMA" id="RNEDDMR"/>
<gene>
    <name evidence="5" type="primary">LOC118413054</name>
</gene>
<evidence type="ECO:0000313" key="4">
    <source>
        <dbReference type="Proteomes" id="UP000001554"/>
    </source>
</evidence>
<reference evidence="5" key="2">
    <citation type="submission" date="2025-08" db="UniProtKB">
        <authorList>
            <consortium name="RefSeq"/>
        </authorList>
    </citation>
    <scope>IDENTIFICATION</scope>
    <source>
        <strain evidence="5">S238N-H82</strain>
        <tissue evidence="5">Testes</tissue>
    </source>
</reference>
<name>A0A9J7KY06_BRAFL</name>
<evidence type="ECO:0000313" key="5">
    <source>
        <dbReference type="RefSeq" id="XP_035672090.1"/>
    </source>
</evidence>
<keyword evidence="3" id="KW-0472">Membrane</keyword>
<feature type="region of interest" description="Disordered" evidence="2">
    <location>
        <begin position="27"/>
        <end position="67"/>
    </location>
</feature>
<keyword evidence="3" id="KW-1133">Transmembrane helix</keyword>
<feature type="transmembrane region" description="Helical" evidence="3">
    <location>
        <begin position="83"/>
        <end position="105"/>
    </location>
</feature>
<proteinExistence type="predicted"/>
<keyword evidence="3" id="KW-0812">Transmembrane</keyword>
<protein>
    <submittedName>
        <fullName evidence="5">Uncharacterized protein LOC118413054</fullName>
    </submittedName>
</protein>
<feature type="compositionally biased region" description="Polar residues" evidence="2">
    <location>
        <begin position="31"/>
        <end position="40"/>
    </location>
</feature>
<dbReference type="Proteomes" id="UP000001554">
    <property type="component" value="Chromosome 4"/>
</dbReference>
<reference evidence="4" key="1">
    <citation type="journal article" date="2020" name="Nat. Ecol. Evol.">
        <title>Deeply conserved synteny resolves early events in vertebrate evolution.</title>
        <authorList>
            <person name="Simakov O."/>
            <person name="Marletaz F."/>
            <person name="Yue J.X."/>
            <person name="O'Connell B."/>
            <person name="Jenkins J."/>
            <person name="Brandt A."/>
            <person name="Calef R."/>
            <person name="Tung C.H."/>
            <person name="Huang T.K."/>
            <person name="Schmutz J."/>
            <person name="Satoh N."/>
            <person name="Yu J.K."/>
            <person name="Putnam N.H."/>
            <person name="Green R.E."/>
            <person name="Rokhsar D.S."/>
        </authorList>
    </citation>
    <scope>NUCLEOTIDE SEQUENCE [LARGE SCALE GENOMIC DNA]</scope>
    <source>
        <strain evidence="4">S238N-H82</strain>
    </source>
</reference>
<dbReference type="GeneID" id="118413054"/>
<sequence>MQQPQTDWQVRADAAASIPNPMYACKAGATPMQQPQTDWQSRADAAASKPNPLYASGADRTSQGGSGGRGALCSFILSNRSCMTAGIAVLVSLIAVGLVPLAVDINKERNEDDMRQLSTTVDALKLGLEKERNRTTALEQRLQEMNMTPAAG</sequence>
<keyword evidence="4" id="KW-1185">Reference proteome</keyword>
<dbReference type="OrthoDB" id="10225697at2759"/>
<keyword evidence="1" id="KW-0430">Lectin</keyword>
<dbReference type="RefSeq" id="XP_035672090.1">
    <property type="nucleotide sequence ID" value="XM_035816197.1"/>
</dbReference>
<evidence type="ECO:0000256" key="3">
    <source>
        <dbReference type="SAM" id="Phobius"/>
    </source>
</evidence>
<dbReference type="KEGG" id="bfo:118413054"/>
<evidence type="ECO:0000256" key="2">
    <source>
        <dbReference type="SAM" id="MobiDB-lite"/>
    </source>
</evidence>
<evidence type="ECO:0000256" key="1">
    <source>
        <dbReference type="ARBA" id="ARBA00022734"/>
    </source>
</evidence>
<dbReference type="PANTHER" id="PTHR22799:SF6">
    <property type="entry name" value="C-TYPE LECTIN DOMAIN FAMILY 4 MEMBER M-LIKE"/>
    <property type="match status" value="1"/>
</dbReference>
<accession>A0A9J7KY06</accession>
<dbReference type="PANTHER" id="PTHR22799">
    <property type="entry name" value="TETRANECTIN-RELATED"/>
    <property type="match status" value="1"/>
</dbReference>
<dbReference type="AlphaFoldDB" id="A0A9J7KY06"/>